<proteinExistence type="predicted"/>
<keyword evidence="1 4" id="KW-0378">Hydrolase</keyword>
<feature type="short sequence motif" description="DGA/G" evidence="4">
    <location>
        <begin position="182"/>
        <end position="184"/>
    </location>
</feature>
<gene>
    <name evidence="6" type="ORF">FRZ44_45260</name>
</gene>
<dbReference type="AlphaFoldDB" id="A0A5J6MPB9"/>
<reference evidence="6 7" key="1">
    <citation type="submission" date="2019-08" db="EMBL/GenBank/DDBJ databases">
        <title>Hyperibacter terrae gen. nov., sp. nov. and Hyperibacter viscosus sp. nov., two new members in the family Rhodospirillaceae isolated from the rhizosphere of Hypericum perforatum.</title>
        <authorList>
            <person name="Noviana Z."/>
        </authorList>
    </citation>
    <scope>NUCLEOTIDE SEQUENCE [LARGE SCALE GENOMIC DNA]</scope>
    <source>
        <strain evidence="6 7">R5913</strain>
    </source>
</reference>
<name>A0A5J6MPB9_9PROT</name>
<organism evidence="6 7">
    <name type="scientific">Hypericibacter terrae</name>
    <dbReference type="NCBI Taxonomy" id="2602015"/>
    <lineage>
        <taxon>Bacteria</taxon>
        <taxon>Pseudomonadati</taxon>
        <taxon>Pseudomonadota</taxon>
        <taxon>Alphaproteobacteria</taxon>
        <taxon>Rhodospirillales</taxon>
        <taxon>Dongiaceae</taxon>
        <taxon>Hypericibacter</taxon>
    </lineage>
</organism>
<protein>
    <submittedName>
        <fullName evidence="6">Alpha/beta hydrolase</fullName>
    </submittedName>
</protein>
<dbReference type="PANTHER" id="PTHR14226">
    <property type="entry name" value="NEUROPATHY TARGET ESTERASE/SWISS CHEESE D.MELANOGASTER"/>
    <property type="match status" value="1"/>
</dbReference>
<keyword evidence="7" id="KW-1185">Reference proteome</keyword>
<dbReference type="KEGG" id="htq:FRZ44_45260"/>
<feature type="short sequence motif" description="GXGXXG" evidence="4">
    <location>
        <begin position="8"/>
        <end position="13"/>
    </location>
</feature>
<dbReference type="Gene3D" id="3.40.1090.10">
    <property type="entry name" value="Cytosolic phospholipase A2 catalytic domain"/>
    <property type="match status" value="2"/>
</dbReference>
<sequence>MLSLALQGGGSFGAFSWGVIDRLIEQHGLTIDALSGTSAGAINAVILADGLGVGPDEAREKLQRFWKRASDAALLTPFGPLRSMGVTGSAATTLAFSTQLVSPYQYNPLGLNPLRSILADLVDFERLRKASSRRLFIAATQVKTGRLRLFRETELTLEMVLASACLPLLHHAIEIEGELYWDGGLSANPPLRRLAMESDADDLMLVQLTPERLKALPQSSQEIARRVNQISFNSPLQGELEALSSLTALCRSEPFLLSREARKLHRLRLHRIAAEDEVDGLERNSALDLDWSFLTRLKESGRKAADAWLAATGY</sequence>
<dbReference type="InterPro" id="IPR050301">
    <property type="entry name" value="NTE"/>
</dbReference>
<dbReference type="SUPFAM" id="SSF52151">
    <property type="entry name" value="FabD/lysophospholipase-like"/>
    <property type="match status" value="1"/>
</dbReference>
<feature type="short sequence motif" description="GXSXG" evidence="4">
    <location>
        <begin position="36"/>
        <end position="40"/>
    </location>
</feature>
<dbReference type="GO" id="GO:0016787">
    <property type="term" value="F:hydrolase activity"/>
    <property type="evidence" value="ECO:0007669"/>
    <property type="project" value="UniProtKB-UniRule"/>
</dbReference>
<evidence type="ECO:0000256" key="3">
    <source>
        <dbReference type="ARBA" id="ARBA00023098"/>
    </source>
</evidence>
<accession>A0A5J6MPB9</accession>
<dbReference type="InterPro" id="IPR002641">
    <property type="entry name" value="PNPLA_dom"/>
</dbReference>
<dbReference type="Proteomes" id="UP000326202">
    <property type="component" value="Chromosome"/>
</dbReference>
<evidence type="ECO:0000259" key="5">
    <source>
        <dbReference type="PROSITE" id="PS51635"/>
    </source>
</evidence>
<keyword evidence="2 4" id="KW-0442">Lipid degradation</keyword>
<dbReference type="EMBL" id="CP042906">
    <property type="protein sequence ID" value="QEX19213.1"/>
    <property type="molecule type" value="Genomic_DNA"/>
</dbReference>
<dbReference type="Pfam" id="PF01734">
    <property type="entry name" value="Patatin"/>
    <property type="match status" value="1"/>
</dbReference>
<dbReference type="PROSITE" id="PS51635">
    <property type="entry name" value="PNPLA"/>
    <property type="match status" value="1"/>
</dbReference>
<dbReference type="GO" id="GO:0016042">
    <property type="term" value="P:lipid catabolic process"/>
    <property type="evidence" value="ECO:0007669"/>
    <property type="project" value="UniProtKB-UniRule"/>
</dbReference>
<evidence type="ECO:0000256" key="4">
    <source>
        <dbReference type="PROSITE-ProRule" id="PRU01161"/>
    </source>
</evidence>
<keyword evidence="3 4" id="KW-0443">Lipid metabolism</keyword>
<dbReference type="PANTHER" id="PTHR14226:SF78">
    <property type="entry name" value="SLR0060 PROTEIN"/>
    <property type="match status" value="1"/>
</dbReference>
<evidence type="ECO:0000313" key="7">
    <source>
        <dbReference type="Proteomes" id="UP000326202"/>
    </source>
</evidence>
<evidence type="ECO:0000256" key="2">
    <source>
        <dbReference type="ARBA" id="ARBA00022963"/>
    </source>
</evidence>
<feature type="active site" description="Proton acceptor" evidence="4">
    <location>
        <position position="182"/>
    </location>
</feature>
<evidence type="ECO:0000313" key="6">
    <source>
        <dbReference type="EMBL" id="QEX19213.1"/>
    </source>
</evidence>
<feature type="domain" description="PNPLA" evidence="5">
    <location>
        <begin position="4"/>
        <end position="195"/>
    </location>
</feature>
<feature type="active site" description="Nucleophile" evidence="4">
    <location>
        <position position="38"/>
    </location>
</feature>
<dbReference type="InterPro" id="IPR016035">
    <property type="entry name" value="Acyl_Trfase/lysoPLipase"/>
</dbReference>
<evidence type="ECO:0000256" key="1">
    <source>
        <dbReference type="ARBA" id="ARBA00022801"/>
    </source>
</evidence>